<reference evidence="6 7" key="1">
    <citation type="submission" date="2019-01" db="EMBL/GenBank/DDBJ databases">
        <title>Draft genomes of a novel of Aminipila strains.</title>
        <authorList>
            <person name="Ma S."/>
        </authorList>
    </citation>
    <scope>NUCLEOTIDE SEQUENCE [LARGE SCALE GENOMIC DNA]</scope>
    <source>
        <strain evidence="7">JN-39</strain>
    </source>
</reference>
<proteinExistence type="predicted"/>
<sequence>MIILSATNITKTYGVDIILQEVSFHVNEGDRIGIVGNNGAGKTTLLNILCGEMPCDDGNVFISANTSIGYLKQSQNFDSDKTLIEEVTAIFSHVADMERDMAELSQDIAEKSSRGENVDKLLQKYDEIMEAYNRCNGYSYKSEINGILNSMAFTENFYDKKISTLSGGEKTRLALACLLLKKPDLLFLDEPTNHLDIGTLKWLEQYLKSYSGTIILISHDRYFLDQTVNRIFEVENHKLYTYQGGYSEYAEKKRQRREEEWRKYEGQQKEIAKQEEIIRRFKQHGTEKLAKRAQSREKRLSHLELVERPEALAGKMKIHFKQQFKSGNDVIFTEKLQKGFGYGQKRKELFHDVELDIKRGERICIVGPNGVGKTTLLKILMGDMEPDSGRLKIGHNVQFGYYDQEQQNLNPANTVFDEMKDSYRLYTDTEMRSLLGRFLFKNESVFLNVGALSGGEKARLSLLKLMLSGANVLILDEPTNHLDITSKEVFEDALLDFPGTVIVVSHDRYFLNKIPTRIMELDTDGITAYLGSYDYYMEKKQEIASGKKYLNELNSAQNSGGMEASAAVDFNNLSASEQRRINKELEAKARRKEREQKRLEEEIESLEKEMAELEEEMCREEVFSDHVLLAKYHDRSEECKTKLSEAYDHWVLVQEE</sequence>
<dbReference type="Gene3D" id="3.40.50.300">
    <property type="entry name" value="P-loop containing nucleotide triphosphate hydrolases"/>
    <property type="match status" value="2"/>
</dbReference>
<evidence type="ECO:0000256" key="4">
    <source>
        <dbReference type="SAM" id="Coils"/>
    </source>
</evidence>
<dbReference type="CDD" id="cd03221">
    <property type="entry name" value="ABCF_EF-3"/>
    <property type="match status" value="2"/>
</dbReference>
<dbReference type="AlphaFoldDB" id="A0A410PXU1"/>
<dbReference type="SUPFAM" id="SSF52540">
    <property type="entry name" value="P-loop containing nucleoside triphosphate hydrolases"/>
    <property type="match status" value="2"/>
</dbReference>
<dbReference type="InterPro" id="IPR032781">
    <property type="entry name" value="ABC_tran_Xtn"/>
</dbReference>
<dbReference type="SMART" id="SM00382">
    <property type="entry name" value="AAA"/>
    <property type="match status" value="2"/>
</dbReference>
<dbReference type="FunFam" id="3.40.50.300:FF:000309">
    <property type="entry name" value="ABC transporter ATP-binding protein"/>
    <property type="match status" value="1"/>
</dbReference>
<evidence type="ECO:0000313" key="6">
    <source>
        <dbReference type="EMBL" id="QAT43666.1"/>
    </source>
</evidence>
<feature type="coiled-coil region" evidence="4">
    <location>
        <begin position="575"/>
        <end position="619"/>
    </location>
</feature>
<evidence type="ECO:0000256" key="1">
    <source>
        <dbReference type="ARBA" id="ARBA00022737"/>
    </source>
</evidence>
<evidence type="ECO:0000256" key="2">
    <source>
        <dbReference type="ARBA" id="ARBA00022741"/>
    </source>
</evidence>
<dbReference type="InterPro" id="IPR051309">
    <property type="entry name" value="ABCF_ATPase"/>
</dbReference>
<dbReference type="InterPro" id="IPR017871">
    <property type="entry name" value="ABC_transporter-like_CS"/>
</dbReference>
<evidence type="ECO:0000259" key="5">
    <source>
        <dbReference type="PROSITE" id="PS50893"/>
    </source>
</evidence>
<dbReference type="PROSITE" id="PS00211">
    <property type="entry name" value="ABC_TRANSPORTER_1"/>
    <property type="match status" value="2"/>
</dbReference>
<dbReference type="InterPro" id="IPR037118">
    <property type="entry name" value="Val-tRNA_synth_C_sf"/>
</dbReference>
<protein>
    <submittedName>
        <fullName evidence="6">ABC-F type ribosomal protection protein</fullName>
    </submittedName>
</protein>
<dbReference type="GO" id="GO:0003677">
    <property type="term" value="F:DNA binding"/>
    <property type="evidence" value="ECO:0007669"/>
    <property type="project" value="InterPro"/>
</dbReference>
<accession>A0A410PXU1</accession>
<dbReference type="Gene3D" id="1.10.287.380">
    <property type="entry name" value="Valyl-tRNA synthetase, C-terminal domain"/>
    <property type="match status" value="1"/>
</dbReference>
<dbReference type="Pfam" id="PF00005">
    <property type="entry name" value="ABC_tran"/>
    <property type="match status" value="2"/>
</dbReference>
<dbReference type="GO" id="GO:0016887">
    <property type="term" value="F:ATP hydrolysis activity"/>
    <property type="evidence" value="ECO:0007669"/>
    <property type="project" value="InterPro"/>
</dbReference>
<gene>
    <name evidence="6" type="primary">abc-f</name>
    <name evidence="6" type="ORF">EQM06_10775</name>
</gene>
<feature type="domain" description="ABC transporter" evidence="5">
    <location>
        <begin position="4"/>
        <end position="261"/>
    </location>
</feature>
<dbReference type="RefSeq" id="WP_128746443.1">
    <property type="nucleotide sequence ID" value="NZ_CP035281.1"/>
</dbReference>
<evidence type="ECO:0000256" key="3">
    <source>
        <dbReference type="ARBA" id="ARBA00022840"/>
    </source>
</evidence>
<dbReference type="InterPro" id="IPR003439">
    <property type="entry name" value="ABC_transporter-like_ATP-bd"/>
</dbReference>
<dbReference type="PANTHER" id="PTHR42855">
    <property type="entry name" value="ABC TRANSPORTER ATP-BINDING SUBUNIT"/>
    <property type="match status" value="1"/>
</dbReference>
<keyword evidence="3" id="KW-0067">ATP-binding</keyword>
<dbReference type="OrthoDB" id="9801441at2"/>
<dbReference type="EMBL" id="CP035281">
    <property type="protein sequence ID" value="QAT43666.1"/>
    <property type="molecule type" value="Genomic_DNA"/>
</dbReference>
<dbReference type="InterPro" id="IPR032524">
    <property type="entry name" value="ABC_tran_C"/>
</dbReference>
<feature type="domain" description="ABC transporter" evidence="5">
    <location>
        <begin position="331"/>
        <end position="548"/>
    </location>
</feature>
<dbReference type="PANTHER" id="PTHR42855:SF2">
    <property type="entry name" value="DRUG RESISTANCE ABC TRANSPORTER,ATP-BINDING PROTEIN"/>
    <property type="match status" value="1"/>
</dbReference>
<dbReference type="Proteomes" id="UP000287601">
    <property type="component" value="Chromosome"/>
</dbReference>
<dbReference type="InterPro" id="IPR027417">
    <property type="entry name" value="P-loop_NTPase"/>
</dbReference>
<dbReference type="KEGG" id="amij:EQM06_10775"/>
<dbReference type="InterPro" id="IPR003593">
    <property type="entry name" value="AAA+_ATPase"/>
</dbReference>
<dbReference type="Pfam" id="PF16326">
    <property type="entry name" value="ABC_tran_CTD"/>
    <property type="match status" value="1"/>
</dbReference>
<dbReference type="GO" id="GO:0005524">
    <property type="term" value="F:ATP binding"/>
    <property type="evidence" value="ECO:0007669"/>
    <property type="project" value="UniProtKB-KW"/>
</dbReference>
<keyword evidence="4" id="KW-0175">Coiled coil</keyword>
<organism evidence="6 7">
    <name type="scientific">Aminipila luticellarii</name>
    <dbReference type="NCBI Taxonomy" id="2507160"/>
    <lineage>
        <taxon>Bacteria</taxon>
        <taxon>Bacillati</taxon>
        <taxon>Bacillota</taxon>
        <taxon>Clostridia</taxon>
        <taxon>Peptostreptococcales</taxon>
        <taxon>Anaerovoracaceae</taxon>
        <taxon>Aminipila</taxon>
    </lineage>
</organism>
<keyword evidence="1" id="KW-0677">Repeat</keyword>
<dbReference type="Pfam" id="PF12848">
    <property type="entry name" value="ABC_tran_Xtn"/>
    <property type="match status" value="1"/>
</dbReference>
<keyword evidence="7" id="KW-1185">Reference proteome</keyword>
<evidence type="ECO:0000313" key="7">
    <source>
        <dbReference type="Proteomes" id="UP000287601"/>
    </source>
</evidence>
<keyword evidence="2" id="KW-0547">Nucleotide-binding</keyword>
<dbReference type="NCBIfam" id="NF000355">
    <property type="entry name" value="ribo_prot_ABC_F"/>
    <property type="match status" value="1"/>
</dbReference>
<dbReference type="FunFam" id="3.40.50.300:FF:000011">
    <property type="entry name" value="Putative ABC transporter ATP-binding component"/>
    <property type="match status" value="1"/>
</dbReference>
<name>A0A410PXU1_9FIRM</name>
<dbReference type="PROSITE" id="PS50893">
    <property type="entry name" value="ABC_TRANSPORTER_2"/>
    <property type="match status" value="2"/>
</dbReference>